<comment type="caution">
    <text evidence="1">The sequence shown here is derived from an EMBL/GenBank/DDBJ whole genome shotgun (WGS) entry which is preliminary data.</text>
</comment>
<proteinExistence type="predicted"/>
<keyword evidence="2" id="KW-1185">Reference proteome</keyword>
<evidence type="ECO:0000313" key="1">
    <source>
        <dbReference type="EMBL" id="KAG8007192.1"/>
    </source>
</evidence>
<protein>
    <submittedName>
        <fullName evidence="1">E3 ubiquitin-protein ligase TRIM17</fullName>
    </submittedName>
</protein>
<gene>
    <name evidence="1" type="primary">TRIM17</name>
    <name evidence="1" type="ORF">GBF38_008317</name>
</gene>
<dbReference type="EMBL" id="CM024790">
    <property type="protein sequence ID" value="KAG8007192.1"/>
    <property type="molecule type" value="Genomic_DNA"/>
</dbReference>
<organism evidence="1 2">
    <name type="scientific">Nibea albiflora</name>
    <name type="common">Yellow drum</name>
    <name type="synonym">Corvina albiflora</name>
    <dbReference type="NCBI Taxonomy" id="240163"/>
    <lineage>
        <taxon>Eukaryota</taxon>
        <taxon>Metazoa</taxon>
        <taxon>Chordata</taxon>
        <taxon>Craniata</taxon>
        <taxon>Vertebrata</taxon>
        <taxon>Euteleostomi</taxon>
        <taxon>Actinopterygii</taxon>
        <taxon>Neopterygii</taxon>
        <taxon>Teleostei</taxon>
        <taxon>Neoteleostei</taxon>
        <taxon>Acanthomorphata</taxon>
        <taxon>Eupercaria</taxon>
        <taxon>Sciaenidae</taxon>
        <taxon>Nibea</taxon>
    </lineage>
</organism>
<accession>A0ACB7EY71</accession>
<reference evidence="1" key="1">
    <citation type="submission" date="2020-04" db="EMBL/GenBank/DDBJ databases">
        <title>A chromosome-scale assembly and high-density genetic map of the yellow drum (Nibea albiflora) genome.</title>
        <authorList>
            <person name="Xu D."/>
            <person name="Zhang W."/>
            <person name="Chen R."/>
            <person name="Tan P."/>
            <person name="Wang L."/>
            <person name="Song H."/>
            <person name="Tian L."/>
            <person name="Zhu Q."/>
            <person name="Wang B."/>
        </authorList>
    </citation>
    <scope>NUCLEOTIDE SEQUENCE</scope>
    <source>
        <strain evidence="1">ZJHYS-2018</strain>
    </source>
</reference>
<dbReference type="Proteomes" id="UP000805704">
    <property type="component" value="Chromosome 2"/>
</dbReference>
<evidence type="ECO:0000313" key="2">
    <source>
        <dbReference type="Proteomes" id="UP000805704"/>
    </source>
</evidence>
<sequence length="174" mass="19970">MASSLEKDLCCPVCHEVFKNPLLLTCGHSVCKDCLRQSQECPVCKTVSSMTRLPSNLVLKNLCEAFLLERDHIASGTLCRLHCEEFTLFCLDDQQPACVVCRDSNKHSNHRFRPIDEAARQRKRLQERLERVKEKLKSFEGVKGKFDQTAEHIKVQADTQRGRLRSSLRSFTSF</sequence>
<name>A0ACB7EY71_NIBAL</name>